<dbReference type="InterPro" id="IPR007695">
    <property type="entry name" value="DNA_mismatch_repair_MutS-lik_N"/>
</dbReference>
<dbReference type="Pfam" id="PF05188">
    <property type="entry name" value="MutS_II"/>
    <property type="match status" value="1"/>
</dbReference>
<evidence type="ECO:0000313" key="9">
    <source>
        <dbReference type="Proteomes" id="UP001142489"/>
    </source>
</evidence>
<evidence type="ECO:0000259" key="7">
    <source>
        <dbReference type="PROSITE" id="PS50812"/>
    </source>
</evidence>
<evidence type="ECO:0000256" key="1">
    <source>
        <dbReference type="ARBA" id="ARBA00006271"/>
    </source>
</evidence>
<dbReference type="GO" id="GO:0140664">
    <property type="term" value="F:ATP-dependent DNA damage sensor activity"/>
    <property type="evidence" value="ECO:0007669"/>
    <property type="project" value="InterPro"/>
</dbReference>
<feature type="compositionally biased region" description="Acidic residues" evidence="6">
    <location>
        <begin position="170"/>
        <end position="186"/>
    </location>
</feature>
<comment type="similarity">
    <text evidence="1">Belongs to the DNA mismatch repair MutS family.</text>
</comment>
<dbReference type="Pfam" id="PF01624">
    <property type="entry name" value="MutS_I"/>
    <property type="match status" value="1"/>
</dbReference>
<dbReference type="InterPro" id="IPR007860">
    <property type="entry name" value="DNA_mmatch_repair_MutS_con_dom"/>
</dbReference>
<keyword evidence="2" id="KW-0547">Nucleotide-binding</keyword>
<feature type="region of interest" description="Disordered" evidence="6">
    <location>
        <begin position="1"/>
        <end position="46"/>
    </location>
</feature>
<evidence type="ECO:0000256" key="3">
    <source>
        <dbReference type="ARBA" id="ARBA00022763"/>
    </source>
</evidence>
<dbReference type="SUPFAM" id="SSF55271">
    <property type="entry name" value="DNA repair protein MutS, domain I"/>
    <property type="match status" value="1"/>
</dbReference>
<dbReference type="PROSITE" id="PS50812">
    <property type="entry name" value="PWWP"/>
    <property type="match status" value="1"/>
</dbReference>
<sequence>MSRQSNLLTFFPKSGRKGRESSPSDSEDYPQASTGAPRSKRGRTRGMPAATDCDFCEFTPGDLVWAKLEGYPWWPGLVYNHPTEGILFRGRGRASRIHVQFFDDDPSRGWVSIRYIRPYEGSGGRETQRGGTFYSSKPEIKRAMELADSAMEIEKSKRLDLVVCDKPSESEEEDDEEMEVSDEGDDFSATKEAKHRNKRGAGRPQQDGKAKKRKVIDLDSDNGCSDVDFKPDNNASSDENSVGVDSGSEKGPEKKAKRPINKVSPKQPQERVYNKPLQRDDFRSTRPETPIRETNLSSEIMFKLESFAATGSSDYHPSINGGGGGGDSTPTVWEHDKIEWLRDGKRKDARRRRQNDPDYDPTTLFVPEDYLGNCTPGMRKWWELKSQYFDCVIFYKVGKFYELYHMDAVVGVNKLGLVFMKGTWAHSGFPEIAFDRFCNILVEKGHKVVRVEQVETPEMMEVRCKSLAHPTKFDRVVHRKVCRVISKGTQTYSILDGDFSDTHNRYLLCIKEKASDSAGSCHTYGVCFVDTTVGKFYVGQFLDDRHCSRLRTLVAHYTPVQILFERGNPSVETQKVFKSLLPSSVQEGLAAGSQFWNGSKTLKILIEDGYFKDKDDDSNPTLPPVIKSMTAESDSLGLTPGENSELALSALGGCVYYLKNALLTRKSYRWPNLKNMFLWMWISERELSHRASLLKAAKGWCWMV</sequence>
<dbReference type="SMART" id="SM00293">
    <property type="entry name" value="PWWP"/>
    <property type="match status" value="1"/>
</dbReference>
<keyword evidence="3" id="KW-0227">DNA damage</keyword>
<keyword evidence="5" id="KW-0238">DNA-binding</keyword>
<feature type="region of interest" description="Disordered" evidence="6">
    <location>
        <begin position="162"/>
        <end position="291"/>
    </location>
</feature>
<feature type="compositionally biased region" description="Basic and acidic residues" evidence="6">
    <location>
        <begin position="268"/>
        <end position="291"/>
    </location>
</feature>
<dbReference type="OrthoDB" id="10252754at2759"/>
<proteinExistence type="inferred from homology"/>
<dbReference type="GO" id="GO:0005524">
    <property type="term" value="F:ATP binding"/>
    <property type="evidence" value="ECO:0007669"/>
    <property type="project" value="UniProtKB-KW"/>
</dbReference>
<dbReference type="Gene3D" id="3.40.1170.10">
    <property type="entry name" value="DNA repair protein MutS, domain I"/>
    <property type="match status" value="1"/>
</dbReference>
<dbReference type="FunFam" id="3.30.420.110:FF:000004">
    <property type="entry name" value="DNA mismatch repair protein"/>
    <property type="match status" value="1"/>
</dbReference>
<dbReference type="SUPFAM" id="SSF63748">
    <property type="entry name" value="Tudor/PWWP/MBT"/>
    <property type="match status" value="1"/>
</dbReference>
<dbReference type="GO" id="GO:0032301">
    <property type="term" value="C:MutSalpha complex"/>
    <property type="evidence" value="ECO:0007669"/>
    <property type="project" value="TreeGrafter"/>
</dbReference>
<name>A0A9Q0Y590_9SAUR</name>
<feature type="domain" description="PWWP" evidence="7">
    <location>
        <begin position="60"/>
        <end position="122"/>
    </location>
</feature>
<comment type="caution">
    <text evidence="8">The sequence shown here is derived from an EMBL/GenBank/DDBJ whole genome shotgun (WGS) entry which is preliminary data.</text>
</comment>
<dbReference type="FunFam" id="3.40.1170.10:FF:000002">
    <property type="entry name" value="DNA mismatch repair protein"/>
    <property type="match status" value="1"/>
</dbReference>
<evidence type="ECO:0000256" key="2">
    <source>
        <dbReference type="ARBA" id="ARBA00022741"/>
    </source>
</evidence>
<dbReference type="InterPro" id="IPR000313">
    <property type="entry name" value="PWWP_dom"/>
</dbReference>
<evidence type="ECO:0000256" key="5">
    <source>
        <dbReference type="ARBA" id="ARBA00023125"/>
    </source>
</evidence>
<dbReference type="Gene3D" id="3.30.420.110">
    <property type="entry name" value="MutS, connector domain"/>
    <property type="match status" value="1"/>
</dbReference>
<dbReference type="Gene3D" id="2.30.30.140">
    <property type="match status" value="1"/>
</dbReference>
<keyword evidence="9" id="KW-1185">Reference proteome</keyword>
<dbReference type="InterPro" id="IPR016151">
    <property type="entry name" value="DNA_mismatch_repair_MutS_N"/>
</dbReference>
<dbReference type="PANTHER" id="PTHR11361">
    <property type="entry name" value="DNA MISMATCH REPAIR PROTEIN MUTS FAMILY MEMBER"/>
    <property type="match status" value="1"/>
</dbReference>
<dbReference type="Pfam" id="PF00855">
    <property type="entry name" value="PWWP"/>
    <property type="match status" value="1"/>
</dbReference>
<keyword evidence="4" id="KW-0067">ATP-binding</keyword>
<accession>A0A9Q0Y590</accession>
<dbReference type="CDD" id="cd05837">
    <property type="entry name" value="PWWP_MSH6"/>
    <property type="match status" value="1"/>
</dbReference>
<gene>
    <name evidence="8" type="ORF">JRQ81_005142</name>
</gene>
<dbReference type="PANTHER" id="PTHR11361:SF148">
    <property type="entry name" value="DNA MISMATCH REPAIR PROTEIN MSH6"/>
    <property type="match status" value="1"/>
</dbReference>
<dbReference type="AlphaFoldDB" id="A0A9Q0Y590"/>
<evidence type="ECO:0000256" key="4">
    <source>
        <dbReference type="ARBA" id="ARBA00022840"/>
    </source>
</evidence>
<evidence type="ECO:0000313" key="8">
    <source>
        <dbReference type="EMBL" id="KAJ7341254.1"/>
    </source>
</evidence>
<protein>
    <recommendedName>
        <fullName evidence="7">PWWP domain-containing protein</fullName>
    </recommendedName>
</protein>
<dbReference type="EMBL" id="JAPFRF010000002">
    <property type="protein sequence ID" value="KAJ7341254.1"/>
    <property type="molecule type" value="Genomic_DNA"/>
</dbReference>
<dbReference type="GO" id="GO:0030983">
    <property type="term" value="F:mismatched DNA binding"/>
    <property type="evidence" value="ECO:0007669"/>
    <property type="project" value="InterPro"/>
</dbReference>
<dbReference type="GO" id="GO:0006298">
    <property type="term" value="P:mismatch repair"/>
    <property type="evidence" value="ECO:0007669"/>
    <property type="project" value="InterPro"/>
</dbReference>
<dbReference type="Proteomes" id="UP001142489">
    <property type="component" value="Unassembled WGS sequence"/>
</dbReference>
<organism evidence="8 9">
    <name type="scientific">Phrynocephalus forsythii</name>
    <dbReference type="NCBI Taxonomy" id="171643"/>
    <lineage>
        <taxon>Eukaryota</taxon>
        <taxon>Metazoa</taxon>
        <taxon>Chordata</taxon>
        <taxon>Craniata</taxon>
        <taxon>Vertebrata</taxon>
        <taxon>Euteleostomi</taxon>
        <taxon>Lepidosauria</taxon>
        <taxon>Squamata</taxon>
        <taxon>Bifurcata</taxon>
        <taxon>Unidentata</taxon>
        <taxon>Episquamata</taxon>
        <taxon>Toxicofera</taxon>
        <taxon>Iguania</taxon>
        <taxon>Acrodonta</taxon>
        <taxon>Agamidae</taxon>
        <taxon>Agaminae</taxon>
        <taxon>Phrynocephalus</taxon>
    </lineage>
</organism>
<evidence type="ECO:0000256" key="6">
    <source>
        <dbReference type="SAM" id="MobiDB-lite"/>
    </source>
</evidence>
<dbReference type="InterPro" id="IPR036678">
    <property type="entry name" value="MutS_con_dom_sf"/>
</dbReference>
<dbReference type="SUPFAM" id="SSF53150">
    <property type="entry name" value="DNA repair protein MutS, domain II"/>
    <property type="match status" value="1"/>
</dbReference>
<dbReference type="InterPro" id="IPR045076">
    <property type="entry name" value="MutS"/>
</dbReference>
<reference evidence="8" key="1">
    <citation type="journal article" date="2023" name="DNA Res.">
        <title>Chromosome-level genome assembly of Phrynocephalus forsythii using third-generation DNA sequencing and Hi-C analysis.</title>
        <authorList>
            <person name="Qi Y."/>
            <person name="Zhao W."/>
            <person name="Zhao Y."/>
            <person name="Niu C."/>
            <person name="Cao S."/>
            <person name="Zhang Y."/>
        </authorList>
    </citation>
    <scope>NUCLEOTIDE SEQUENCE</scope>
    <source>
        <tissue evidence="8">Muscle</tissue>
    </source>
</reference>